<reference evidence="1 2" key="1">
    <citation type="submission" date="2018-01" db="EMBL/GenBank/DDBJ databases">
        <authorList>
            <person name="Gaut B.S."/>
            <person name="Morton B.R."/>
            <person name="Clegg M.T."/>
            <person name="Duvall M.R."/>
        </authorList>
    </citation>
    <scope>NUCLEOTIDE SEQUENCE [LARGE SCALE GENOMIC DNA]</scope>
    <source>
        <strain evidence="1">Cupriavidus taiwanensis cmp 52</strain>
    </source>
</reference>
<gene>
    <name evidence="1" type="ORF">CBM2634_A40037</name>
</gene>
<accession>A0A375J514</accession>
<protein>
    <submittedName>
        <fullName evidence="1">Uncharacterized protein</fullName>
    </submittedName>
</protein>
<name>A0A375J514_9BURK</name>
<organism evidence="1 2">
    <name type="scientific">Cupriavidus taiwanensis</name>
    <dbReference type="NCBI Taxonomy" id="164546"/>
    <lineage>
        <taxon>Bacteria</taxon>
        <taxon>Pseudomonadati</taxon>
        <taxon>Pseudomonadota</taxon>
        <taxon>Betaproteobacteria</taxon>
        <taxon>Burkholderiales</taxon>
        <taxon>Burkholderiaceae</taxon>
        <taxon>Cupriavidus</taxon>
    </lineage>
</organism>
<proteinExistence type="predicted"/>
<evidence type="ECO:0000313" key="2">
    <source>
        <dbReference type="Proteomes" id="UP000256805"/>
    </source>
</evidence>
<evidence type="ECO:0000313" key="1">
    <source>
        <dbReference type="EMBL" id="SPR98756.1"/>
    </source>
</evidence>
<sequence>MAASSAPAASQRRQVLEVAARARGKAGMADVGGAEAARQALARRFRDNTGFRAPAIAPARAVPSLCFRPVFPCVPCRPRRALLPRPAGH</sequence>
<dbReference type="Proteomes" id="UP000256805">
    <property type="component" value="Unassembled WGS sequence"/>
</dbReference>
<dbReference type="AlphaFoldDB" id="A0A375J514"/>
<dbReference type="EMBL" id="OVTA01000026">
    <property type="protein sequence ID" value="SPR98756.1"/>
    <property type="molecule type" value="Genomic_DNA"/>
</dbReference>